<reference evidence="2" key="1">
    <citation type="submission" date="2022-10" db="EMBL/GenBank/DDBJ databases">
        <title>Streptomyces beihaiensis sp. nov., a chitin degrading actinobacterium, isolated from shrimp pond soil.</title>
        <authorList>
            <person name="Xie J."/>
            <person name="Shen N."/>
        </authorList>
    </citation>
    <scope>NUCLEOTIDE SEQUENCE</scope>
    <source>
        <strain evidence="2">GXMU-J5</strain>
    </source>
</reference>
<organism evidence="2 3">
    <name type="scientific">Streptomyces beihaiensis</name>
    <dbReference type="NCBI Taxonomy" id="2984495"/>
    <lineage>
        <taxon>Bacteria</taxon>
        <taxon>Bacillati</taxon>
        <taxon>Actinomycetota</taxon>
        <taxon>Actinomycetes</taxon>
        <taxon>Kitasatosporales</taxon>
        <taxon>Streptomycetaceae</taxon>
        <taxon>Streptomyces</taxon>
    </lineage>
</organism>
<evidence type="ECO:0000256" key="1">
    <source>
        <dbReference type="SAM" id="MobiDB-lite"/>
    </source>
</evidence>
<comment type="caution">
    <text evidence="2">The sequence shown here is derived from an EMBL/GenBank/DDBJ whole genome shotgun (WGS) entry which is preliminary data.</text>
</comment>
<evidence type="ECO:0000313" key="3">
    <source>
        <dbReference type="Proteomes" id="UP001163064"/>
    </source>
</evidence>
<dbReference type="EMBL" id="JAPHNL010000013">
    <property type="protein sequence ID" value="MCX3058663.1"/>
    <property type="molecule type" value="Genomic_DNA"/>
</dbReference>
<dbReference type="Proteomes" id="UP001163064">
    <property type="component" value="Unassembled WGS sequence"/>
</dbReference>
<keyword evidence="3" id="KW-1185">Reference proteome</keyword>
<gene>
    <name evidence="2" type="ORF">OFY01_02535</name>
</gene>
<proteinExistence type="predicted"/>
<protein>
    <submittedName>
        <fullName evidence="2">Uncharacterized protein</fullName>
    </submittedName>
</protein>
<feature type="region of interest" description="Disordered" evidence="1">
    <location>
        <begin position="1"/>
        <end position="21"/>
    </location>
</feature>
<sequence length="115" mass="12615">MSTTTDNPTLAPPTGIKEAPVQLPPVGELTEAQLRGHRCVWCANPLDPARCVDLGERIAEDGYRCFPRACTIRTVAMVHAQLVEHSATCEQCADDDTLCAETAELRRALRDGRRL</sequence>
<evidence type="ECO:0000313" key="2">
    <source>
        <dbReference type="EMBL" id="MCX3058663.1"/>
    </source>
</evidence>
<name>A0ABT3TRK6_9ACTN</name>
<dbReference type="RefSeq" id="WP_266595857.1">
    <property type="nucleotide sequence ID" value="NZ_JAPHNL010000013.1"/>
</dbReference>
<accession>A0ABT3TRK6</accession>